<comment type="caution">
    <text evidence="10">The sequence shown here is derived from an EMBL/GenBank/DDBJ whole genome shotgun (WGS) entry which is preliminary data.</text>
</comment>
<dbReference type="GO" id="GO:0005634">
    <property type="term" value="C:nucleus"/>
    <property type="evidence" value="ECO:0007669"/>
    <property type="project" value="UniProtKB-SubCell"/>
</dbReference>
<dbReference type="InterPro" id="IPR036236">
    <property type="entry name" value="Znf_C2H2_sf"/>
</dbReference>
<keyword evidence="6" id="KW-0539">Nucleus</keyword>
<dbReference type="Pfam" id="PF00096">
    <property type="entry name" value="zf-C2H2"/>
    <property type="match status" value="1"/>
</dbReference>
<dbReference type="PANTHER" id="PTHR24406">
    <property type="entry name" value="TRANSCRIPTIONAL REPRESSOR CTCFL-RELATED"/>
    <property type="match status" value="1"/>
</dbReference>
<feature type="domain" description="C2H2-type" evidence="9">
    <location>
        <begin position="213"/>
        <end position="240"/>
    </location>
</feature>
<evidence type="ECO:0000256" key="3">
    <source>
        <dbReference type="ARBA" id="ARBA00022737"/>
    </source>
</evidence>
<evidence type="ECO:0000256" key="7">
    <source>
        <dbReference type="PROSITE-ProRule" id="PRU00042"/>
    </source>
</evidence>
<evidence type="ECO:0000259" key="9">
    <source>
        <dbReference type="PROSITE" id="PS50157"/>
    </source>
</evidence>
<evidence type="ECO:0000313" key="11">
    <source>
        <dbReference type="Proteomes" id="UP001107558"/>
    </source>
</evidence>
<evidence type="ECO:0000256" key="1">
    <source>
        <dbReference type="ARBA" id="ARBA00004123"/>
    </source>
</evidence>
<evidence type="ECO:0000256" key="2">
    <source>
        <dbReference type="ARBA" id="ARBA00022723"/>
    </source>
</evidence>
<comment type="subcellular location">
    <subcellularLocation>
        <location evidence="1">Nucleus</location>
    </subcellularLocation>
</comment>
<dbReference type="GO" id="GO:0008270">
    <property type="term" value="F:zinc ion binding"/>
    <property type="evidence" value="ECO:0007669"/>
    <property type="project" value="UniProtKB-KW"/>
</dbReference>
<dbReference type="Proteomes" id="UP001107558">
    <property type="component" value="Chromosome 1"/>
</dbReference>
<dbReference type="Gene3D" id="3.30.160.60">
    <property type="entry name" value="Classic Zinc Finger"/>
    <property type="match status" value="1"/>
</dbReference>
<dbReference type="InterPro" id="IPR050888">
    <property type="entry name" value="ZnF_C2H2-type_TF"/>
</dbReference>
<dbReference type="SUPFAM" id="SSF57667">
    <property type="entry name" value="beta-beta-alpha zinc fingers"/>
    <property type="match status" value="1"/>
</dbReference>
<keyword evidence="11" id="KW-1185">Reference proteome</keyword>
<accession>A0A9J6CPC2</accession>
<dbReference type="SMART" id="SM00355">
    <property type="entry name" value="ZnF_C2H2"/>
    <property type="match status" value="3"/>
</dbReference>
<evidence type="ECO:0000256" key="5">
    <source>
        <dbReference type="ARBA" id="ARBA00022833"/>
    </source>
</evidence>
<protein>
    <recommendedName>
        <fullName evidence="9">C2H2-type domain-containing protein</fullName>
    </recommendedName>
</protein>
<reference evidence="10" key="1">
    <citation type="submission" date="2021-03" db="EMBL/GenBank/DDBJ databases">
        <title>Chromosome level genome of the anhydrobiotic midge Polypedilum vanderplanki.</title>
        <authorList>
            <person name="Yoshida Y."/>
            <person name="Kikawada T."/>
            <person name="Gusev O."/>
        </authorList>
    </citation>
    <scope>NUCLEOTIDE SEQUENCE</scope>
    <source>
        <strain evidence="10">NIAS01</strain>
        <tissue evidence="10">Whole body or cell culture</tissue>
    </source>
</reference>
<name>A0A9J6CPC2_POLVA</name>
<organism evidence="10 11">
    <name type="scientific">Polypedilum vanderplanki</name>
    <name type="common">Sleeping chironomid midge</name>
    <dbReference type="NCBI Taxonomy" id="319348"/>
    <lineage>
        <taxon>Eukaryota</taxon>
        <taxon>Metazoa</taxon>
        <taxon>Ecdysozoa</taxon>
        <taxon>Arthropoda</taxon>
        <taxon>Hexapoda</taxon>
        <taxon>Insecta</taxon>
        <taxon>Pterygota</taxon>
        <taxon>Neoptera</taxon>
        <taxon>Endopterygota</taxon>
        <taxon>Diptera</taxon>
        <taxon>Nematocera</taxon>
        <taxon>Chironomoidea</taxon>
        <taxon>Chironomidae</taxon>
        <taxon>Chironominae</taxon>
        <taxon>Polypedilum</taxon>
        <taxon>Polypedilum</taxon>
    </lineage>
</organism>
<keyword evidence="2" id="KW-0479">Metal-binding</keyword>
<dbReference type="AlphaFoldDB" id="A0A9J6CPC2"/>
<keyword evidence="3" id="KW-0677">Repeat</keyword>
<keyword evidence="4 7" id="KW-0863">Zinc-finger</keyword>
<dbReference type="InterPro" id="IPR013087">
    <property type="entry name" value="Znf_C2H2_type"/>
</dbReference>
<gene>
    <name evidence="10" type="ORF">PVAND_013072</name>
</gene>
<dbReference type="PROSITE" id="PS00028">
    <property type="entry name" value="ZINC_FINGER_C2H2_1"/>
    <property type="match status" value="1"/>
</dbReference>
<dbReference type="PROSITE" id="PS50157">
    <property type="entry name" value="ZINC_FINGER_C2H2_2"/>
    <property type="match status" value="1"/>
</dbReference>
<sequence length="393" mass="46030">MSFKPKFFTQIPAEKELEVELDKYNAVFGIKIRKVGICRKDRINNRYTDISKYKVLNESSIFATTNDWRIAVSIEESMKDILASQNICGNALRDTKDSRNPDEVANYIVYLTELHSDLFCCPVSECSFVSRLEYVEKHISSHQQILKIQQWQRKLEKFNANFISSSHIKPQRFIHVPYKSTVCKYCGQDFEGTHRTGRHDHELTCPDNPTPKYPCTKCDKRFKTDVQLETHLRAHDTDEKKREKELEFECIHCHRPYARKKIRDDHQRLCPKNPNRLQYFCPNSWCDKVFFDPSAFRRHKGRCKEEDANINRGRPAKRVTNDDNKPSTSSAAIKNKSTKQVPQSLESKTSAVKKLKLTENTMVKKDRKLVVKISENIENDSQEWVVESEEDEE</sequence>
<evidence type="ECO:0000256" key="6">
    <source>
        <dbReference type="ARBA" id="ARBA00023242"/>
    </source>
</evidence>
<dbReference type="EMBL" id="JADBJN010000001">
    <property type="protein sequence ID" value="KAG5683808.1"/>
    <property type="molecule type" value="Genomic_DNA"/>
</dbReference>
<feature type="compositionally biased region" description="Polar residues" evidence="8">
    <location>
        <begin position="338"/>
        <end position="348"/>
    </location>
</feature>
<evidence type="ECO:0000313" key="10">
    <source>
        <dbReference type="EMBL" id="KAG5683808.1"/>
    </source>
</evidence>
<feature type="region of interest" description="Disordered" evidence="8">
    <location>
        <begin position="307"/>
        <end position="348"/>
    </location>
</feature>
<keyword evidence="5" id="KW-0862">Zinc</keyword>
<proteinExistence type="predicted"/>
<evidence type="ECO:0000256" key="4">
    <source>
        <dbReference type="ARBA" id="ARBA00022771"/>
    </source>
</evidence>
<evidence type="ECO:0000256" key="8">
    <source>
        <dbReference type="SAM" id="MobiDB-lite"/>
    </source>
</evidence>